<dbReference type="AlphaFoldDB" id="A0A5C4T8G4"/>
<gene>
    <name evidence="2" type="ORF">FE784_15230</name>
</gene>
<name>A0A5C4T8G4_9BACL</name>
<evidence type="ECO:0000313" key="3">
    <source>
        <dbReference type="Proteomes" id="UP000307943"/>
    </source>
</evidence>
<accession>A0A5C4T8G4</accession>
<dbReference type="Proteomes" id="UP000307943">
    <property type="component" value="Unassembled WGS sequence"/>
</dbReference>
<organism evidence="2 3">
    <name type="scientific">Paenibacillus hemerocallicola</name>
    <dbReference type="NCBI Taxonomy" id="1172614"/>
    <lineage>
        <taxon>Bacteria</taxon>
        <taxon>Bacillati</taxon>
        <taxon>Bacillota</taxon>
        <taxon>Bacilli</taxon>
        <taxon>Bacillales</taxon>
        <taxon>Paenibacillaceae</taxon>
        <taxon>Paenibacillus</taxon>
    </lineage>
</organism>
<dbReference type="OrthoDB" id="9774911at2"/>
<dbReference type="Gene3D" id="2.120.10.30">
    <property type="entry name" value="TolB, C-terminal domain"/>
    <property type="match status" value="2"/>
</dbReference>
<dbReference type="RefSeq" id="WP_139603067.1">
    <property type="nucleotide sequence ID" value="NZ_VDCQ01000019.1"/>
</dbReference>
<comment type="caution">
    <text evidence="2">The sequence shown here is derived from an EMBL/GenBank/DDBJ whole genome shotgun (WGS) entry which is preliminary data.</text>
</comment>
<dbReference type="PANTHER" id="PTHR36842">
    <property type="entry name" value="PROTEIN TOLB HOMOLOG"/>
    <property type="match status" value="1"/>
</dbReference>
<dbReference type="InterPro" id="IPR011042">
    <property type="entry name" value="6-blade_b-propeller_TolB-like"/>
</dbReference>
<keyword evidence="3" id="KW-1185">Reference proteome</keyword>
<dbReference type="PANTHER" id="PTHR36842:SF1">
    <property type="entry name" value="PROTEIN TOLB"/>
    <property type="match status" value="1"/>
</dbReference>
<protein>
    <submittedName>
        <fullName evidence="2">Translocation protein TolB</fullName>
    </submittedName>
</protein>
<evidence type="ECO:0000313" key="2">
    <source>
        <dbReference type="EMBL" id="TNJ65374.1"/>
    </source>
</evidence>
<dbReference type="SUPFAM" id="SSF82171">
    <property type="entry name" value="DPP6 N-terminal domain-like"/>
    <property type="match status" value="1"/>
</dbReference>
<feature type="signal peptide" evidence="1">
    <location>
        <begin position="1"/>
        <end position="24"/>
    </location>
</feature>
<keyword evidence="1" id="KW-0732">Signal</keyword>
<evidence type="ECO:0000256" key="1">
    <source>
        <dbReference type="SAM" id="SignalP"/>
    </source>
</evidence>
<reference evidence="2 3" key="1">
    <citation type="submission" date="2019-05" db="EMBL/GenBank/DDBJ databases">
        <title>We sequenced the genome of Paenibacillus hemerocallicola KCTC 33185 for further insight into its adaptation and study the phylogeny of Paenibacillus.</title>
        <authorList>
            <person name="Narsing Rao M.P."/>
        </authorList>
    </citation>
    <scope>NUCLEOTIDE SEQUENCE [LARGE SCALE GENOMIC DNA]</scope>
    <source>
        <strain evidence="2 3">KCTC 33185</strain>
    </source>
</reference>
<sequence length="417" mass="46948">MNRWIRRTLLVLILCIATSGGAGYADTNQALQAAFIRNGDLWLKLDEADELSVTKDGKATAPKWSHDGKFVAFAAGDQANDIWVYSLESKQRLHVYNGASRYEWAPDKNRLAFQTDGVLSYADVSPERVEPFKNVSSGVDNYSWLPSGTGFLASSAAQMLPTGWTNVKLYVIPADANMDPGKAKLLFTLPSQSRSFFAVGTSAFKWSTDGKWISFLAIPTASWSADSNTLCALSSDGRTFRQVGEMLRYDEWFGWAPGQSMLAYIEGIGRFAIENKQVRVKEFPVIQRVPYTPKGFVDRDFTWDSDRYITVARSKESEWVNDASLRPLPSLYRIDLHRNEQKQLTSPPDHYGDFYPNDLASGKKLVWLRSDRERADAWMSNADGTEPVKLIADIDAASSYYDAWSWGSVIAWYNPRR</sequence>
<dbReference type="EMBL" id="VDCQ01000019">
    <property type="protein sequence ID" value="TNJ65374.1"/>
    <property type="molecule type" value="Genomic_DNA"/>
</dbReference>
<proteinExistence type="predicted"/>
<feature type="chain" id="PRO_5022685528" evidence="1">
    <location>
        <begin position="25"/>
        <end position="417"/>
    </location>
</feature>